<protein>
    <submittedName>
        <fullName evidence="2">FHA domain protein</fullName>
    </submittedName>
</protein>
<evidence type="ECO:0000313" key="2">
    <source>
        <dbReference type="EMBL" id="VFJ67525.1"/>
    </source>
</evidence>
<reference evidence="2" key="1">
    <citation type="submission" date="2019-02" db="EMBL/GenBank/DDBJ databases">
        <authorList>
            <person name="Gruber-Vodicka R. H."/>
            <person name="Seah K. B. B."/>
        </authorList>
    </citation>
    <scope>NUCLEOTIDE SEQUENCE</scope>
    <source>
        <strain evidence="2">BECK_DK47</strain>
    </source>
</reference>
<dbReference type="Gene3D" id="2.60.200.20">
    <property type="match status" value="1"/>
</dbReference>
<sequence>MSRLTLEMLGDIPGNQAPKVDFGPGGGAIGRDADRDWQLVDESVSPRHARVFFYESNFYVVHEGGPDGSFIGSREGLPLALGVPYPLASGDVLFLGECRILVTISGEEDPAYEPPMAPAILEQDRSASDDNGNGSTTMAKGDKSTLLAGAELPRSQEPAGPPSEGERAHDLRMAFARGLGLADGQEQLLDPAAMELLGLITRKGIEKSMALMSNLNALRGTLFREGKTDVAAHGNNPLGIDLGVVEVILLALSAGKHHFIPLPEAIDEACDEINGLLATLTGSVDLGLQEILGHLHPDVIENRPKGKKGHFPWVEKSTWKRYRQVYEELTTGDEARNVFATGVRKYHRNRQKNA</sequence>
<organism evidence="2">
    <name type="scientific">Candidatus Kentrum sp. DK</name>
    <dbReference type="NCBI Taxonomy" id="2126562"/>
    <lineage>
        <taxon>Bacteria</taxon>
        <taxon>Pseudomonadati</taxon>
        <taxon>Pseudomonadota</taxon>
        <taxon>Gammaproteobacteria</taxon>
        <taxon>Candidatus Kentrum</taxon>
    </lineage>
</organism>
<dbReference type="PROSITE" id="PS50006">
    <property type="entry name" value="FHA_DOMAIN"/>
    <property type="match status" value="1"/>
</dbReference>
<accession>A0A450TJB5</accession>
<evidence type="ECO:0000259" key="1">
    <source>
        <dbReference type="PROSITE" id="PS50006"/>
    </source>
</evidence>
<gene>
    <name evidence="2" type="ORF">BECKDK2373B_GA0170837_11944</name>
</gene>
<feature type="domain" description="FHA" evidence="1">
    <location>
        <begin position="27"/>
        <end position="76"/>
    </location>
</feature>
<dbReference type="InterPro" id="IPR008984">
    <property type="entry name" value="SMAD_FHA_dom_sf"/>
</dbReference>
<dbReference type="SUPFAM" id="SSF49879">
    <property type="entry name" value="SMAD/FHA domain"/>
    <property type="match status" value="1"/>
</dbReference>
<dbReference type="EMBL" id="CAADEX010000194">
    <property type="protein sequence ID" value="VFJ67525.1"/>
    <property type="molecule type" value="Genomic_DNA"/>
</dbReference>
<dbReference type="Pfam" id="PF00498">
    <property type="entry name" value="FHA"/>
    <property type="match status" value="1"/>
</dbReference>
<dbReference type="InterPro" id="IPR000253">
    <property type="entry name" value="FHA_dom"/>
</dbReference>
<dbReference type="InterPro" id="IPR046883">
    <property type="entry name" value="T6SS_FHA_C"/>
</dbReference>
<name>A0A450TJB5_9GAMM</name>
<dbReference type="AlphaFoldDB" id="A0A450TJB5"/>
<dbReference type="CDD" id="cd00060">
    <property type="entry name" value="FHA"/>
    <property type="match status" value="1"/>
</dbReference>
<dbReference type="Pfam" id="PF20232">
    <property type="entry name" value="T6SS_FHA_C"/>
    <property type="match status" value="1"/>
</dbReference>
<proteinExistence type="predicted"/>